<protein>
    <submittedName>
        <fullName evidence="2">Uncharacterized protein</fullName>
    </submittedName>
</protein>
<dbReference type="AlphaFoldDB" id="W7MA15"/>
<keyword evidence="3" id="KW-1185">Reference proteome</keyword>
<dbReference type="VEuPathDB" id="FungiDB:FVEG_15642"/>
<proteinExistence type="predicted"/>
<accession>W7MA15</accession>
<evidence type="ECO:0000313" key="2">
    <source>
        <dbReference type="EMBL" id="EWG44390.1"/>
    </source>
</evidence>
<sequence length="104" mass="11588">MSSFSHLKGPNTQDISNFESESNIDRRFSSQSSSKSRADNSHYHIHPSRATTLRARFQKRCERTGVFPDAHGGMCRGSRTTLPGEVTKGGKKREAQETSKTSKT</sequence>
<evidence type="ECO:0000256" key="1">
    <source>
        <dbReference type="SAM" id="MobiDB-lite"/>
    </source>
</evidence>
<feature type="region of interest" description="Disordered" evidence="1">
    <location>
        <begin position="1"/>
        <end position="54"/>
    </location>
</feature>
<feature type="compositionally biased region" description="Polar residues" evidence="1">
    <location>
        <begin position="1"/>
        <end position="21"/>
    </location>
</feature>
<organism evidence="2 3">
    <name type="scientific">Gibberella moniliformis (strain M3125 / FGSC 7600)</name>
    <name type="common">Maize ear and stalk rot fungus</name>
    <name type="synonym">Fusarium verticillioides</name>
    <dbReference type="NCBI Taxonomy" id="334819"/>
    <lineage>
        <taxon>Eukaryota</taxon>
        <taxon>Fungi</taxon>
        <taxon>Dikarya</taxon>
        <taxon>Ascomycota</taxon>
        <taxon>Pezizomycotina</taxon>
        <taxon>Sordariomycetes</taxon>
        <taxon>Hypocreomycetidae</taxon>
        <taxon>Hypocreales</taxon>
        <taxon>Nectriaceae</taxon>
        <taxon>Fusarium</taxon>
        <taxon>Fusarium fujikuroi species complex</taxon>
    </lineage>
</organism>
<dbReference type="GeneID" id="30072518"/>
<dbReference type="KEGG" id="fvr:FVEG_15642"/>
<name>W7MA15_GIBM7</name>
<dbReference type="Proteomes" id="UP000009096">
    <property type="component" value="Chromosome 3"/>
</dbReference>
<evidence type="ECO:0000313" key="3">
    <source>
        <dbReference type="Proteomes" id="UP000009096"/>
    </source>
</evidence>
<dbReference type="EMBL" id="DS022247">
    <property type="protein sequence ID" value="EWG44390.1"/>
    <property type="molecule type" value="Genomic_DNA"/>
</dbReference>
<dbReference type="RefSeq" id="XP_018750581.1">
    <property type="nucleotide sequence ID" value="XM_018904833.1"/>
</dbReference>
<feature type="region of interest" description="Disordered" evidence="1">
    <location>
        <begin position="66"/>
        <end position="104"/>
    </location>
</feature>
<reference evidence="2 3" key="1">
    <citation type="journal article" date="2010" name="Nature">
        <title>Comparative genomics reveals mobile pathogenicity chromosomes in Fusarium.</title>
        <authorList>
            <person name="Ma L.J."/>
            <person name="van der Does H.C."/>
            <person name="Borkovich K.A."/>
            <person name="Coleman J.J."/>
            <person name="Daboussi M.J."/>
            <person name="Di Pietro A."/>
            <person name="Dufresne M."/>
            <person name="Freitag M."/>
            <person name="Grabherr M."/>
            <person name="Henrissat B."/>
            <person name="Houterman P.M."/>
            <person name="Kang S."/>
            <person name="Shim W.B."/>
            <person name="Woloshuk C."/>
            <person name="Xie X."/>
            <person name="Xu J.R."/>
            <person name="Antoniw J."/>
            <person name="Baker S.E."/>
            <person name="Bluhm B.H."/>
            <person name="Breakspear A."/>
            <person name="Brown D.W."/>
            <person name="Butchko R.A."/>
            <person name="Chapman S."/>
            <person name="Coulson R."/>
            <person name="Coutinho P.M."/>
            <person name="Danchin E.G."/>
            <person name="Diener A."/>
            <person name="Gale L.R."/>
            <person name="Gardiner D.M."/>
            <person name="Goff S."/>
            <person name="Hammond-Kosack K.E."/>
            <person name="Hilburn K."/>
            <person name="Hua-Van A."/>
            <person name="Jonkers W."/>
            <person name="Kazan K."/>
            <person name="Kodira C.D."/>
            <person name="Koehrsen M."/>
            <person name="Kumar L."/>
            <person name="Lee Y.H."/>
            <person name="Li L."/>
            <person name="Manners J.M."/>
            <person name="Miranda-Saavedra D."/>
            <person name="Mukherjee M."/>
            <person name="Park G."/>
            <person name="Park J."/>
            <person name="Park S.Y."/>
            <person name="Proctor R.H."/>
            <person name="Regev A."/>
            <person name="Ruiz-Roldan M.C."/>
            <person name="Sain D."/>
            <person name="Sakthikumar S."/>
            <person name="Sykes S."/>
            <person name="Schwartz D.C."/>
            <person name="Turgeon B.G."/>
            <person name="Wapinski I."/>
            <person name="Yoder O."/>
            <person name="Young S."/>
            <person name="Zeng Q."/>
            <person name="Zhou S."/>
            <person name="Galagan J."/>
            <person name="Cuomo C.A."/>
            <person name="Kistler H.C."/>
            <person name="Rep M."/>
        </authorList>
    </citation>
    <scope>NUCLEOTIDE SEQUENCE [LARGE SCALE GENOMIC DNA]</scope>
    <source>
        <strain evidence="3">M3125 / FGSC 7600</strain>
    </source>
</reference>
<gene>
    <name evidence="2" type="ORF">FVEG_15642</name>
</gene>